<dbReference type="EC" id="6.3.4.13" evidence="4 12"/>
<dbReference type="RefSeq" id="WP_143989040.1">
    <property type="nucleotide sequence ID" value="NZ_CP041692.1"/>
</dbReference>
<keyword evidence="7 12" id="KW-0658">Purine biosynthesis</keyword>
<dbReference type="InterPro" id="IPR013815">
    <property type="entry name" value="ATP_grasp_subdomain_1"/>
</dbReference>
<dbReference type="InterPro" id="IPR016185">
    <property type="entry name" value="PreATP-grasp_dom_sf"/>
</dbReference>
<evidence type="ECO:0000256" key="1">
    <source>
        <dbReference type="ARBA" id="ARBA00001936"/>
    </source>
</evidence>
<sequence length="421" mass="42926">MSVLVVGNGGREHAIALALSRDPAVSAVHVAPGNPGTAAVATNHPVDANSGSAVAELAGRLAVDLVVVGPEAPLVAGVCDAVRAAGIACFGPSGAAARLEGSKEFAKDVMAAAGVPTADSVACSSADEVRAALEKFGAPYVVKDDGLAAGKGVIVTDDLQAAVDHAAQCGRVVIEDYLDGPEVSLFAICDGSTVLPMQPAQDFKRVGDGDAGPNTGGMGAYTPLPWAPDDLVQTVLDTVLQPTVDELARRGSPFVGLLYAGLALTSRGIRVVEFNVRFGDPETQPLLRKLDTPLGQLLYAAATGKLAGHPPLRWKPGAAVGVVLASEGYPQKPITGRRITGLEQLAAPAFHAGTADRDGLVSAGGRVLTVVGLGDDLAAARDQAYAEIAKIKLDGSFYRRDIARAAAEGAISSYRNGSEES</sequence>
<dbReference type="PANTHER" id="PTHR43472">
    <property type="entry name" value="PHOSPHORIBOSYLAMINE--GLYCINE LIGASE"/>
    <property type="match status" value="1"/>
</dbReference>
<dbReference type="PROSITE" id="PS50975">
    <property type="entry name" value="ATP_GRASP"/>
    <property type="match status" value="1"/>
</dbReference>
<comment type="catalytic activity">
    <reaction evidence="12">
        <text>5-phospho-beta-D-ribosylamine + glycine + ATP = N(1)-(5-phospho-beta-D-ribosyl)glycinamide + ADP + phosphate + H(+)</text>
        <dbReference type="Rhea" id="RHEA:17453"/>
        <dbReference type="ChEBI" id="CHEBI:15378"/>
        <dbReference type="ChEBI" id="CHEBI:30616"/>
        <dbReference type="ChEBI" id="CHEBI:43474"/>
        <dbReference type="ChEBI" id="CHEBI:57305"/>
        <dbReference type="ChEBI" id="CHEBI:58681"/>
        <dbReference type="ChEBI" id="CHEBI:143788"/>
        <dbReference type="ChEBI" id="CHEBI:456216"/>
        <dbReference type="EC" id="6.3.4.13"/>
    </reaction>
</comment>
<accession>A0A516Q6I9</accession>
<dbReference type="InterPro" id="IPR020559">
    <property type="entry name" value="PRibGlycinamide_synth_CS"/>
</dbReference>
<dbReference type="InterPro" id="IPR011054">
    <property type="entry name" value="Rudment_hybrid_motif"/>
</dbReference>
<dbReference type="PANTHER" id="PTHR43472:SF1">
    <property type="entry name" value="PHOSPHORIBOSYLAMINE--GLYCINE LIGASE, CHLOROPLASTIC"/>
    <property type="match status" value="1"/>
</dbReference>
<keyword evidence="6 13" id="KW-0547">Nucleotide-binding</keyword>
<dbReference type="NCBIfam" id="TIGR00877">
    <property type="entry name" value="purD"/>
    <property type="match status" value="1"/>
</dbReference>
<evidence type="ECO:0000259" key="14">
    <source>
        <dbReference type="PROSITE" id="PS50975"/>
    </source>
</evidence>
<dbReference type="Pfam" id="PF02844">
    <property type="entry name" value="GARS_N"/>
    <property type="match status" value="1"/>
</dbReference>
<evidence type="ECO:0000256" key="10">
    <source>
        <dbReference type="ARBA" id="ARBA00042242"/>
    </source>
</evidence>
<reference evidence="15 16" key="1">
    <citation type="submission" date="2019-07" db="EMBL/GenBank/DDBJ databases">
        <title>Microlunatus dokdonensis sp. nov. isolated from the rhizospheric soil of the wild plant Elymus tsukushiensis.</title>
        <authorList>
            <person name="Ghim S.-Y."/>
            <person name="Hwang Y.-J."/>
            <person name="Son J.-S."/>
            <person name="Shin J.-H."/>
        </authorList>
    </citation>
    <scope>NUCLEOTIDE SEQUENCE [LARGE SCALE GENOMIC DNA]</scope>
    <source>
        <strain evidence="15 16">KUDC0627</strain>
    </source>
</reference>
<dbReference type="InterPro" id="IPR020561">
    <property type="entry name" value="PRibGlycinamid_synth_ATP-grasp"/>
</dbReference>
<evidence type="ECO:0000256" key="2">
    <source>
        <dbReference type="ARBA" id="ARBA00001946"/>
    </source>
</evidence>
<keyword evidence="8 13" id="KW-0067">ATP-binding</keyword>
<dbReference type="SUPFAM" id="SSF51246">
    <property type="entry name" value="Rudiment single hybrid motif"/>
    <property type="match status" value="1"/>
</dbReference>
<gene>
    <name evidence="12 15" type="primary">purD</name>
    <name evidence="15" type="ORF">FOE78_23230</name>
</gene>
<dbReference type="GO" id="GO:0004637">
    <property type="term" value="F:phosphoribosylamine-glycine ligase activity"/>
    <property type="evidence" value="ECO:0007669"/>
    <property type="project" value="UniProtKB-UniRule"/>
</dbReference>
<dbReference type="SMART" id="SM01209">
    <property type="entry name" value="GARS_A"/>
    <property type="match status" value="1"/>
</dbReference>
<evidence type="ECO:0000256" key="13">
    <source>
        <dbReference type="PROSITE-ProRule" id="PRU00409"/>
    </source>
</evidence>
<evidence type="ECO:0000256" key="9">
    <source>
        <dbReference type="ARBA" id="ARBA00038345"/>
    </source>
</evidence>
<evidence type="ECO:0000256" key="4">
    <source>
        <dbReference type="ARBA" id="ARBA00013255"/>
    </source>
</evidence>
<evidence type="ECO:0000313" key="15">
    <source>
        <dbReference type="EMBL" id="QDP99044.1"/>
    </source>
</evidence>
<dbReference type="Gene3D" id="3.30.1490.20">
    <property type="entry name" value="ATP-grasp fold, A domain"/>
    <property type="match status" value="1"/>
</dbReference>
<dbReference type="SUPFAM" id="SSF56059">
    <property type="entry name" value="Glutathione synthetase ATP-binding domain-like"/>
    <property type="match status" value="1"/>
</dbReference>
<comment type="cofactor">
    <cofactor evidence="1">
        <name>Mn(2+)</name>
        <dbReference type="ChEBI" id="CHEBI:29035"/>
    </cofactor>
</comment>
<dbReference type="GO" id="GO:0009113">
    <property type="term" value="P:purine nucleobase biosynthetic process"/>
    <property type="evidence" value="ECO:0007669"/>
    <property type="project" value="InterPro"/>
</dbReference>
<organism evidence="15 16">
    <name type="scientific">Microlunatus elymi</name>
    <dbReference type="NCBI Taxonomy" id="2596828"/>
    <lineage>
        <taxon>Bacteria</taxon>
        <taxon>Bacillati</taxon>
        <taxon>Actinomycetota</taxon>
        <taxon>Actinomycetes</taxon>
        <taxon>Propionibacteriales</taxon>
        <taxon>Propionibacteriaceae</taxon>
        <taxon>Microlunatus</taxon>
    </lineage>
</organism>
<dbReference type="UniPathway" id="UPA00074">
    <property type="reaction ID" value="UER00125"/>
</dbReference>
<comment type="cofactor">
    <cofactor evidence="2">
        <name>Mg(2+)</name>
        <dbReference type="ChEBI" id="CHEBI:18420"/>
    </cofactor>
</comment>
<dbReference type="Pfam" id="PF01071">
    <property type="entry name" value="GARS_A"/>
    <property type="match status" value="1"/>
</dbReference>
<evidence type="ECO:0000256" key="12">
    <source>
        <dbReference type="HAMAP-Rule" id="MF_00138"/>
    </source>
</evidence>
<dbReference type="OrthoDB" id="9807240at2"/>
<evidence type="ECO:0000256" key="7">
    <source>
        <dbReference type="ARBA" id="ARBA00022755"/>
    </source>
</evidence>
<dbReference type="GO" id="GO:0006189">
    <property type="term" value="P:'de novo' IMP biosynthetic process"/>
    <property type="evidence" value="ECO:0007669"/>
    <property type="project" value="UniProtKB-UniRule"/>
</dbReference>
<dbReference type="KEGG" id="mik:FOE78_23230"/>
<keyword evidence="5 12" id="KW-0436">Ligase</keyword>
<evidence type="ECO:0000256" key="5">
    <source>
        <dbReference type="ARBA" id="ARBA00022598"/>
    </source>
</evidence>
<evidence type="ECO:0000256" key="11">
    <source>
        <dbReference type="ARBA" id="ARBA00042864"/>
    </source>
</evidence>
<dbReference type="InterPro" id="IPR020562">
    <property type="entry name" value="PRibGlycinamide_synth_N"/>
</dbReference>
<evidence type="ECO:0000313" key="16">
    <source>
        <dbReference type="Proteomes" id="UP000319263"/>
    </source>
</evidence>
<dbReference type="SMART" id="SM01210">
    <property type="entry name" value="GARS_C"/>
    <property type="match status" value="1"/>
</dbReference>
<dbReference type="Gene3D" id="3.40.50.20">
    <property type="match status" value="1"/>
</dbReference>
<protein>
    <recommendedName>
        <fullName evidence="4 12">Phosphoribosylamine--glycine ligase</fullName>
        <ecNumber evidence="4 12">6.3.4.13</ecNumber>
    </recommendedName>
    <alternativeName>
        <fullName evidence="12">GARS</fullName>
    </alternativeName>
    <alternativeName>
        <fullName evidence="10 12">Glycinamide ribonucleotide synthetase</fullName>
    </alternativeName>
    <alternativeName>
        <fullName evidence="11 12">Phosphoribosylglycinamide synthetase</fullName>
    </alternativeName>
</protein>
<dbReference type="InterPro" id="IPR000115">
    <property type="entry name" value="PRibGlycinamide_synth"/>
</dbReference>
<dbReference type="Gene3D" id="3.90.600.10">
    <property type="entry name" value="Phosphoribosylglycinamide synthetase, C-terminal domain"/>
    <property type="match status" value="1"/>
</dbReference>
<dbReference type="InterPro" id="IPR011761">
    <property type="entry name" value="ATP-grasp"/>
</dbReference>
<dbReference type="EMBL" id="CP041692">
    <property type="protein sequence ID" value="QDP99044.1"/>
    <property type="molecule type" value="Genomic_DNA"/>
</dbReference>
<dbReference type="PROSITE" id="PS00184">
    <property type="entry name" value="GARS"/>
    <property type="match status" value="1"/>
</dbReference>
<dbReference type="InterPro" id="IPR037123">
    <property type="entry name" value="PRibGlycinamide_synth_C_sf"/>
</dbReference>
<dbReference type="SUPFAM" id="SSF52440">
    <property type="entry name" value="PreATP-grasp domain"/>
    <property type="match status" value="1"/>
</dbReference>
<keyword evidence="16" id="KW-1185">Reference proteome</keyword>
<dbReference type="Gene3D" id="3.30.470.20">
    <property type="entry name" value="ATP-grasp fold, B domain"/>
    <property type="match status" value="1"/>
</dbReference>
<dbReference type="Pfam" id="PF02843">
    <property type="entry name" value="GARS_C"/>
    <property type="match status" value="1"/>
</dbReference>
<evidence type="ECO:0000256" key="8">
    <source>
        <dbReference type="ARBA" id="ARBA00022840"/>
    </source>
</evidence>
<evidence type="ECO:0000256" key="6">
    <source>
        <dbReference type="ARBA" id="ARBA00022741"/>
    </source>
</evidence>
<dbReference type="AlphaFoldDB" id="A0A516Q6I9"/>
<name>A0A516Q6I9_9ACTN</name>
<comment type="pathway">
    <text evidence="3 12">Purine metabolism; IMP biosynthesis via de novo pathway; N(1)-(5-phospho-D-ribosyl)glycinamide from 5-phospho-alpha-D-ribose 1-diphosphate: step 2/2.</text>
</comment>
<evidence type="ECO:0000256" key="3">
    <source>
        <dbReference type="ARBA" id="ARBA00005174"/>
    </source>
</evidence>
<comment type="similarity">
    <text evidence="9 12">Belongs to the GARS family.</text>
</comment>
<dbReference type="GO" id="GO:0005524">
    <property type="term" value="F:ATP binding"/>
    <property type="evidence" value="ECO:0007669"/>
    <property type="project" value="UniProtKB-UniRule"/>
</dbReference>
<dbReference type="HAMAP" id="MF_00138">
    <property type="entry name" value="GARS"/>
    <property type="match status" value="1"/>
</dbReference>
<feature type="domain" description="ATP-grasp" evidence="14">
    <location>
        <begin position="107"/>
        <end position="303"/>
    </location>
</feature>
<dbReference type="GO" id="GO:0046872">
    <property type="term" value="F:metal ion binding"/>
    <property type="evidence" value="ECO:0007669"/>
    <property type="project" value="InterPro"/>
</dbReference>
<proteinExistence type="inferred from homology"/>
<dbReference type="Proteomes" id="UP000319263">
    <property type="component" value="Chromosome"/>
</dbReference>
<dbReference type="InterPro" id="IPR020560">
    <property type="entry name" value="PRibGlycinamide_synth_C-dom"/>
</dbReference>